<dbReference type="RefSeq" id="XP_009798294.1">
    <property type="nucleotide sequence ID" value="XM_009799992.1"/>
</dbReference>
<sequence>MIIVKFRVQDYLQNLTRATELTIEAAFVEFYCSCRCPFVLGYLGQGDLISLESWISNYAFPNLKKVNVVSSTGVCLKRYDRVFKFLECLLKNAIVSEKFVIISRRRKCWLGKENCMSIYSRRLAKKLSDCPRSLTIIMPSFHESVDHD</sequence>
<organism evidence="1 2">
    <name type="scientific">Nicotiana sylvestris</name>
    <name type="common">Wood tobacco</name>
    <name type="synonym">South American tobacco</name>
    <dbReference type="NCBI Taxonomy" id="4096"/>
    <lineage>
        <taxon>Eukaryota</taxon>
        <taxon>Viridiplantae</taxon>
        <taxon>Streptophyta</taxon>
        <taxon>Embryophyta</taxon>
        <taxon>Tracheophyta</taxon>
        <taxon>Spermatophyta</taxon>
        <taxon>Magnoliopsida</taxon>
        <taxon>eudicotyledons</taxon>
        <taxon>Gunneridae</taxon>
        <taxon>Pentapetalae</taxon>
        <taxon>asterids</taxon>
        <taxon>lamiids</taxon>
        <taxon>Solanales</taxon>
        <taxon>Solanaceae</taxon>
        <taxon>Nicotianoideae</taxon>
        <taxon>Nicotianeae</taxon>
        <taxon>Nicotiana</taxon>
    </lineage>
</organism>
<dbReference type="AlphaFoldDB" id="A0A1U7YGD0"/>
<reference evidence="1" key="1">
    <citation type="journal article" date="2013" name="Genome Biol.">
        <title>Reference genomes and transcriptomes of Nicotiana sylvestris and Nicotiana tomentosiformis.</title>
        <authorList>
            <person name="Sierro N."/>
            <person name="Battey J.N."/>
            <person name="Ouadi S."/>
            <person name="Bovet L."/>
            <person name="Goepfert S."/>
            <person name="Bakaher N."/>
            <person name="Peitsch M.C."/>
            <person name="Ivanov N.V."/>
        </authorList>
    </citation>
    <scope>NUCLEOTIDE SEQUENCE [LARGE SCALE GENOMIC DNA]</scope>
</reference>
<name>A0A1U7YGD0_NICSY</name>
<evidence type="ECO:0000313" key="2">
    <source>
        <dbReference type="RefSeq" id="XP_009798294.1"/>
    </source>
</evidence>
<evidence type="ECO:0000313" key="1">
    <source>
        <dbReference type="Proteomes" id="UP000189701"/>
    </source>
</evidence>
<keyword evidence="1" id="KW-1185">Reference proteome</keyword>
<accession>A0A1U7YGD0</accession>
<protein>
    <submittedName>
        <fullName evidence="2">Uncharacterized protein LOC104244546</fullName>
    </submittedName>
</protein>
<gene>
    <name evidence="2" type="primary">LOC104244546</name>
</gene>
<reference evidence="2" key="2">
    <citation type="submission" date="2025-08" db="UniProtKB">
        <authorList>
            <consortium name="RefSeq"/>
        </authorList>
    </citation>
    <scope>IDENTIFICATION</scope>
    <source>
        <tissue evidence="2">Leaf</tissue>
    </source>
</reference>
<dbReference type="Proteomes" id="UP000189701">
    <property type="component" value="Unplaced"/>
</dbReference>
<proteinExistence type="predicted"/>